<dbReference type="SUPFAM" id="SSF48619">
    <property type="entry name" value="Phospholipase A2, PLA2"/>
    <property type="match status" value="1"/>
</dbReference>
<dbReference type="InterPro" id="IPR016090">
    <property type="entry name" value="PLA2-like_dom"/>
</dbReference>
<organism evidence="6 7">
    <name type="scientific">Gadus morhua</name>
    <name type="common">Atlantic cod</name>
    <dbReference type="NCBI Taxonomy" id="8049"/>
    <lineage>
        <taxon>Eukaryota</taxon>
        <taxon>Metazoa</taxon>
        <taxon>Chordata</taxon>
        <taxon>Craniata</taxon>
        <taxon>Vertebrata</taxon>
        <taxon>Euteleostomi</taxon>
        <taxon>Actinopterygii</taxon>
        <taxon>Neopterygii</taxon>
        <taxon>Teleostei</taxon>
        <taxon>Neoteleostei</taxon>
        <taxon>Acanthomorphata</taxon>
        <taxon>Zeiogadaria</taxon>
        <taxon>Gadariae</taxon>
        <taxon>Gadiformes</taxon>
        <taxon>Gadoidei</taxon>
        <taxon>Gadidae</taxon>
        <taxon>Gadus</taxon>
    </lineage>
</organism>
<dbReference type="Ensembl" id="ENSGMOT00000052008.1">
    <property type="protein sequence ID" value="ENSGMOP00000023971.1"/>
    <property type="gene ID" value="ENSGMOG00000035656.1"/>
</dbReference>
<sequence>MHPFHIFRVFLIFRALISSSAADVESICAYTRLASNGETHYSFLRTGHHSPHHRSAAVRLYHSVWSPDRALLQCSWVEDAAVTENYLSLCREKTNEFLENHSEHLNINALFASNRLCDDVNAPFVVKERASRSRKARSVGALSERSKAASHRRVKRGFIVPGTLWCGSGNKALSYADLGAFTGTDSCCREHDHCQETILSFQNKFGVFNTNIFTMSHCDCDNRFHSCLRNANDSISDVVGKVFFNMLQMNCFELSYTNATLENATLENATLENATLENATLENATLENAALENATLENATQQNATQQNATQQNATQQNATQENGTQENAILETVTQENATQATPTRSSTPVGVWATQMESSVSPSPGQELSCEAYRELDQCSRARILPKQRRYGLLNPDTRTLYHCSCTKRYRGLFQILANQRRLTDVDKFLLDRVSQSCFLIPDCGAGKM</sequence>
<dbReference type="PROSITE" id="PS00118">
    <property type="entry name" value="PA2_HIS"/>
    <property type="match status" value="1"/>
</dbReference>
<dbReference type="CDD" id="cd04704">
    <property type="entry name" value="PLA2_bee_venom_like"/>
    <property type="match status" value="1"/>
</dbReference>
<protein>
    <submittedName>
        <fullName evidence="6">Phospholipase A2 group III</fullName>
    </submittedName>
</protein>
<dbReference type="InterPro" id="IPR036444">
    <property type="entry name" value="PLipase_A2_dom_sf"/>
</dbReference>
<comment type="subcellular location">
    <subcellularLocation>
        <location evidence="1">Secreted</location>
    </subcellularLocation>
</comment>
<dbReference type="GO" id="GO:0005576">
    <property type="term" value="C:extracellular region"/>
    <property type="evidence" value="ECO:0007669"/>
    <property type="project" value="UniProtKB-SubCell"/>
</dbReference>
<dbReference type="Pfam" id="PF05826">
    <property type="entry name" value="Phospholip_A2_2"/>
    <property type="match status" value="1"/>
</dbReference>
<dbReference type="AlphaFoldDB" id="A0A8C5FB86"/>
<feature type="chain" id="PRO_5045743236" evidence="4">
    <location>
        <begin position="23"/>
        <end position="451"/>
    </location>
</feature>
<evidence type="ECO:0000313" key="7">
    <source>
        <dbReference type="Proteomes" id="UP000694546"/>
    </source>
</evidence>
<dbReference type="GO" id="GO:0006644">
    <property type="term" value="P:phospholipid metabolic process"/>
    <property type="evidence" value="ECO:0007669"/>
    <property type="project" value="InterPro"/>
</dbReference>
<evidence type="ECO:0000256" key="4">
    <source>
        <dbReference type="SAM" id="SignalP"/>
    </source>
</evidence>
<evidence type="ECO:0000256" key="3">
    <source>
        <dbReference type="SAM" id="MobiDB-lite"/>
    </source>
</evidence>
<dbReference type="Proteomes" id="UP000694546">
    <property type="component" value="Chromosome 19"/>
</dbReference>
<keyword evidence="7" id="KW-1185">Reference proteome</keyword>
<keyword evidence="2" id="KW-0964">Secreted</keyword>
<feature type="region of interest" description="Disordered" evidence="3">
    <location>
        <begin position="301"/>
        <end position="323"/>
    </location>
</feature>
<dbReference type="Pfam" id="PF00805">
    <property type="entry name" value="Pentapeptide"/>
    <property type="match status" value="1"/>
</dbReference>
<feature type="domain" description="Phospholipase A2-like central" evidence="5">
    <location>
        <begin position="141"/>
        <end position="270"/>
    </location>
</feature>
<evidence type="ECO:0000256" key="2">
    <source>
        <dbReference type="ARBA" id="ARBA00022525"/>
    </source>
</evidence>
<dbReference type="InterPro" id="IPR001646">
    <property type="entry name" value="5peptide_repeat"/>
</dbReference>
<evidence type="ECO:0000256" key="1">
    <source>
        <dbReference type="ARBA" id="ARBA00004613"/>
    </source>
</evidence>
<dbReference type="Gene3D" id="1.20.90.10">
    <property type="entry name" value="Phospholipase A2 domain"/>
    <property type="match status" value="2"/>
</dbReference>
<reference evidence="6" key="2">
    <citation type="submission" date="2025-09" db="UniProtKB">
        <authorList>
            <consortium name="Ensembl"/>
        </authorList>
    </citation>
    <scope>IDENTIFICATION</scope>
</reference>
<reference evidence="6" key="1">
    <citation type="submission" date="2025-08" db="UniProtKB">
        <authorList>
            <consortium name="Ensembl"/>
        </authorList>
    </citation>
    <scope>IDENTIFICATION</scope>
</reference>
<dbReference type="SMART" id="SM00085">
    <property type="entry name" value="PA2c"/>
    <property type="match status" value="1"/>
</dbReference>
<proteinExistence type="predicted"/>
<name>A0A8C5FB86_GADMO</name>
<dbReference type="GeneTree" id="ENSGT00940000165179"/>
<evidence type="ECO:0000259" key="5">
    <source>
        <dbReference type="SMART" id="SM00085"/>
    </source>
</evidence>
<dbReference type="GO" id="GO:0046872">
    <property type="term" value="F:metal ion binding"/>
    <property type="evidence" value="ECO:0007669"/>
    <property type="project" value="UniProtKB-KW"/>
</dbReference>
<dbReference type="InterPro" id="IPR033113">
    <property type="entry name" value="PLA2_histidine"/>
</dbReference>
<dbReference type="GO" id="GO:0004623">
    <property type="term" value="F:phospholipase A2 activity"/>
    <property type="evidence" value="ECO:0007669"/>
    <property type="project" value="UniProtKB-EC"/>
</dbReference>
<feature type="signal peptide" evidence="4">
    <location>
        <begin position="1"/>
        <end position="22"/>
    </location>
</feature>
<accession>A0A8C5FB86</accession>
<dbReference type="PANTHER" id="PTHR12253">
    <property type="entry name" value="RH14732P"/>
    <property type="match status" value="1"/>
</dbReference>
<dbReference type="SUPFAM" id="SSF141571">
    <property type="entry name" value="Pentapeptide repeat-like"/>
    <property type="match status" value="1"/>
</dbReference>
<dbReference type="GO" id="GO:0050482">
    <property type="term" value="P:arachidonate secretion"/>
    <property type="evidence" value="ECO:0007669"/>
    <property type="project" value="InterPro"/>
</dbReference>
<keyword evidence="4" id="KW-0732">Signal</keyword>
<evidence type="ECO:0000313" key="6">
    <source>
        <dbReference type="Ensembl" id="ENSGMOP00000023971.1"/>
    </source>
</evidence>